<feature type="non-terminal residue" evidence="1">
    <location>
        <position position="1"/>
    </location>
</feature>
<organism evidence="1 2">
    <name type="scientific">Nephila pilipes</name>
    <name type="common">Giant wood spider</name>
    <name type="synonym">Nephila maculata</name>
    <dbReference type="NCBI Taxonomy" id="299642"/>
    <lineage>
        <taxon>Eukaryota</taxon>
        <taxon>Metazoa</taxon>
        <taxon>Ecdysozoa</taxon>
        <taxon>Arthropoda</taxon>
        <taxon>Chelicerata</taxon>
        <taxon>Arachnida</taxon>
        <taxon>Araneae</taxon>
        <taxon>Araneomorphae</taxon>
        <taxon>Entelegynae</taxon>
        <taxon>Araneoidea</taxon>
        <taxon>Nephilidae</taxon>
        <taxon>Nephila</taxon>
    </lineage>
</organism>
<evidence type="ECO:0000313" key="1">
    <source>
        <dbReference type="EMBL" id="GFT52164.1"/>
    </source>
</evidence>
<dbReference type="Proteomes" id="UP000887013">
    <property type="component" value="Unassembled WGS sequence"/>
</dbReference>
<proteinExistence type="predicted"/>
<accession>A0A8X6P8T5</accession>
<name>A0A8X6P8T5_NEPPI</name>
<reference evidence="1" key="1">
    <citation type="submission" date="2020-08" db="EMBL/GenBank/DDBJ databases">
        <title>Multicomponent nature underlies the extraordinary mechanical properties of spider dragline silk.</title>
        <authorList>
            <person name="Kono N."/>
            <person name="Nakamura H."/>
            <person name="Mori M."/>
            <person name="Yoshida Y."/>
            <person name="Ohtoshi R."/>
            <person name="Malay A.D."/>
            <person name="Moran D.A.P."/>
            <person name="Tomita M."/>
            <person name="Numata K."/>
            <person name="Arakawa K."/>
        </authorList>
    </citation>
    <scope>NUCLEOTIDE SEQUENCE</scope>
</reference>
<keyword evidence="2" id="KW-1185">Reference proteome</keyword>
<gene>
    <name evidence="1" type="primary">RECK_0</name>
    <name evidence="1" type="ORF">NPIL_239191</name>
</gene>
<feature type="non-terminal residue" evidence="1">
    <location>
        <position position="64"/>
    </location>
</feature>
<evidence type="ECO:0000313" key="2">
    <source>
        <dbReference type="Proteomes" id="UP000887013"/>
    </source>
</evidence>
<dbReference type="EMBL" id="BMAW01112376">
    <property type="protein sequence ID" value="GFT52164.1"/>
    <property type="molecule type" value="Genomic_DNA"/>
</dbReference>
<dbReference type="OrthoDB" id="5956770at2759"/>
<sequence>GQQCCSRAGKPECASACKELFASTTEPSVQLRTYVNNMCAHDHPSVSKCVKNYTLLTPAENPAR</sequence>
<protein>
    <submittedName>
        <fullName evidence="1">Reversion-inducing cysteine-rich protein with Kazal motifs</fullName>
    </submittedName>
</protein>
<dbReference type="AlphaFoldDB" id="A0A8X6P8T5"/>
<comment type="caution">
    <text evidence="1">The sequence shown here is derived from an EMBL/GenBank/DDBJ whole genome shotgun (WGS) entry which is preliminary data.</text>
</comment>